<evidence type="ECO:0000313" key="1">
    <source>
        <dbReference type="EMBL" id="MFC0686389.1"/>
    </source>
</evidence>
<dbReference type="EMBL" id="JBHLTM010000067">
    <property type="protein sequence ID" value="MFC0686389.1"/>
    <property type="molecule type" value="Genomic_DNA"/>
</dbReference>
<comment type="caution">
    <text evidence="1">The sequence shown here is derived from an EMBL/GenBank/DDBJ whole genome shotgun (WGS) entry which is preliminary data.</text>
</comment>
<gene>
    <name evidence="1" type="ORF">ACFFF8_17530</name>
</gene>
<dbReference type="InterPro" id="IPR018755">
    <property type="entry name" value="Phage_Mu_Gp48"/>
</dbReference>
<dbReference type="RefSeq" id="WP_267223819.1">
    <property type="nucleotide sequence ID" value="NZ_JAPCWC010000028.1"/>
</dbReference>
<accession>A0ABV6SAW0</accession>
<organism evidence="1 2">
    <name type="scientific">Novosphingobium clariflavum</name>
    <dbReference type="NCBI Taxonomy" id="2029884"/>
    <lineage>
        <taxon>Bacteria</taxon>
        <taxon>Pseudomonadati</taxon>
        <taxon>Pseudomonadota</taxon>
        <taxon>Alphaproteobacteria</taxon>
        <taxon>Sphingomonadales</taxon>
        <taxon>Sphingomonadaceae</taxon>
        <taxon>Novosphingobium</taxon>
    </lineage>
</organism>
<reference evidence="1 2" key="1">
    <citation type="submission" date="2024-09" db="EMBL/GenBank/DDBJ databases">
        <authorList>
            <person name="Sun Q."/>
            <person name="Mori K."/>
        </authorList>
    </citation>
    <scope>NUCLEOTIDE SEQUENCE [LARGE SCALE GENOMIC DNA]</scope>
    <source>
        <strain evidence="1 2">CICC 11035S</strain>
    </source>
</reference>
<protein>
    <submittedName>
        <fullName evidence="1">YmfQ family protein</fullName>
    </submittedName>
</protein>
<keyword evidence="2" id="KW-1185">Reference proteome</keyword>
<proteinExistence type="predicted"/>
<evidence type="ECO:0000313" key="2">
    <source>
        <dbReference type="Proteomes" id="UP001589858"/>
    </source>
</evidence>
<sequence>MSVGINTPRDADAYARQFAQLLPKGPAWNFAPDGPFARLLAALATEYARVDSRAVDLIEEADPRTTLELLPDWERVAGLPDTCTGAPDEVSERQVALHQKIAGIGGQNRAAFIEVAARLGYQVEIIEHRPARIGDRVGDDLNGEDWAHAWTMKIRPFEGYLEESTFLAVAEVGDRIGVRLRGFGALDLECVIRRLAPAHTTVLFAYEVEPSADFWFDFTQ</sequence>
<dbReference type="Proteomes" id="UP001589858">
    <property type="component" value="Unassembled WGS sequence"/>
</dbReference>
<dbReference type="Pfam" id="PF10076">
    <property type="entry name" value="Phage_Mu_Gp48"/>
    <property type="match status" value="1"/>
</dbReference>
<name>A0ABV6SAW0_9SPHN</name>